<keyword evidence="5" id="KW-0378">Hydrolase</keyword>
<feature type="domain" description="NlpC/P60" evidence="9">
    <location>
        <begin position="158"/>
        <end position="281"/>
    </location>
</feature>
<evidence type="ECO:0000256" key="3">
    <source>
        <dbReference type="ARBA" id="ARBA00022729"/>
    </source>
</evidence>
<dbReference type="EMBL" id="FRAF01000022">
    <property type="protein sequence ID" value="SHK77752.1"/>
    <property type="molecule type" value="Genomic_DNA"/>
</dbReference>
<dbReference type="AlphaFoldDB" id="A0A1M6V8C9"/>
<keyword evidence="3 7" id="KW-0732">Signal</keyword>
<dbReference type="PANTHER" id="PTHR47053:SF1">
    <property type="entry name" value="MUREIN DD-ENDOPEPTIDASE MEPH-RELATED"/>
    <property type="match status" value="1"/>
</dbReference>
<dbReference type="SMART" id="SM00257">
    <property type="entry name" value="LysM"/>
    <property type="match status" value="2"/>
</dbReference>
<organism evidence="10 11">
    <name type="scientific">Alicyclobacillus tolerans</name>
    <dbReference type="NCBI Taxonomy" id="90970"/>
    <lineage>
        <taxon>Bacteria</taxon>
        <taxon>Bacillati</taxon>
        <taxon>Bacillota</taxon>
        <taxon>Bacilli</taxon>
        <taxon>Bacillales</taxon>
        <taxon>Alicyclobacillaceae</taxon>
        <taxon>Alicyclobacillus</taxon>
    </lineage>
</organism>
<evidence type="ECO:0000259" key="8">
    <source>
        <dbReference type="PROSITE" id="PS51782"/>
    </source>
</evidence>
<dbReference type="Pfam" id="PF00877">
    <property type="entry name" value="NLPC_P60"/>
    <property type="match status" value="1"/>
</dbReference>
<dbReference type="STRING" id="1830138.SAMN05443507_12235"/>
<evidence type="ECO:0000256" key="6">
    <source>
        <dbReference type="ARBA" id="ARBA00022807"/>
    </source>
</evidence>
<evidence type="ECO:0000259" key="9">
    <source>
        <dbReference type="PROSITE" id="PS51935"/>
    </source>
</evidence>
<keyword evidence="11" id="KW-1185">Reference proteome</keyword>
<dbReference type="InterPro" id="IPR000064">
    <property type="entry name" value="NLP_P60_dom"/>
</dbReference>
<dbReference type="PROSITE" id="PS51935">
    <property type="entry name" value="NLPC_P60"/>
    <property type="match status" value="1"/>
</dbReference>
<name>A0A1M6V8C9_9BACL</name>
<dbReference type="SUPFAM" id="SSF54106">
    <property type="entry name" value="LysM domain"/>
    <property type="match status" value="2"/>
</dbReference>
<dbReference type="Pfam" id="PF01476">
    <property type="entry name" value="LysM"/>
    <property type="match status" value="2"/>
</dbReference>
<dbReference type="GO" id="GO:0006508">
    <property type="term" value="P:proteolysis"/>
    <property type="evidence" value="ECO:0007669"/>
    <property type="project" value="UniProtKB-KW"/>
</dbReference>
<evidence type="ECO:0000256" key="1">
    <source>
        <dbReference type="ARBA" id="ARBA00007074"/>
    </source>
</evidence>
<evidence type="ECO:0000256" key="2">
    <source>
        <dbReference type="ARBA" id="ARBA00022670"/>
    </source>
</evidence>
<keyword evidence="6" id="KW-0788">Thiol protease</keyword>
<evidence type="ECO:0000313" key="10">
    <source>
        <dbReference type="EMBL" id="SHK77752.1"/>
    </source>
</evidence>
<comment type="similarity">
    <text evidence="1">Belongs to the peptidase C40 family.</text>
</comment>
<dbReference type="PROSITE" id="PS51782">
    <property type="entry name" value="LYSM"/>
    <property type="match status" value="2"/>
</dbReference>
<dbReference type="PANTHER" id="PTHR47053">
    <property type="entry name" value="MUREIN DD-ENDOPEPTIDASE MEPH-RELATED"/>
    <property type="match status" value="1"/>
</dbReference>
<feature type="signal peptide" evidence="7">
    <location>
        <begin position="1"/>
        <end position="24"/>
    </location>
</feature>
<sequence>MKKTVKFALSFAAFAAMNTSVVFAATTSFTVQPGDSLYLIAQRYHTSVASLKTLNHLSGDLIFPGQHLEVETSDVAGDLQPATVSTQVVTVQPGQSLWSISQAHGVSLSQLEQWNHLTNNSILHVGEKIQLNGPSSSYATDNLSARSGGPMSTNLSEAVLGEEIAQYARQYVGYPYVYGGMSPSGFDCSGFVKFVYAHFGIYVDRTSYGQFAEGVHISESDLQPGDLVFFDTDGYGASHVGIYLGDGEFISAQTPASGVQIASLYNEYYWAPHYIGATRIY</sequence>
<dbReference type="InterPro" id="IPR036779">
    <property type="entry name" value="LysM_dom_sf"/>
</dbReference>
<proteinExistence type="inferred from homology"/>
<feature type="chain" id="PRO_5012206743" evidence="7">
    <location>
        <begin position="25"/>
        <end position="281"/>
    </location>
</feature>
<dbReference type="RefSeq" id="WP_072874839.1">
    <property type="nucleotide sequence ID" value="NZ_FRAF01000022.1"/>
</dbReference>
<dbReference type="InterPro" id="IPR051202">
    <property type="entry name" value="Peptidase_C40"/>
</dbReference>
<dbReference type="SUPFAM" id="SSF54001">
    <property type="entry name" value="Cysteine proteinases"/>
    <property type="match status" value="1"/>
</dbReference>
<evidence type="ECO:0000256" key="7">
    <source>
        <dbReference type="SAM" id="SignalP"/>
    </source>
</evidence>
<dbReference type="GO" id="GO:0008234">
    <property type="term" value="F:cysteine-type peptidase activity"/>
    <property type="evidence" value="ECO:0007669"/>
    <property type="project" value="UniProtKB-KW"/>
</dbReference>
<evidence type="ECO:0000256" key="4">
    <source>
        <dbReference type="ARBA" id="ARBA00022737"/>
    </source>
</evidence>
<dbReference type="Gene3D" id="3.10.350.10">
    <property type="entry name" value="LysM domain"/>
    <property type="match status" value="2"/>
</dbReference>
<keyword evidence="4" id="KW-0677">Repeat</keyword>
<reference evidence="11" key="1">
    <citation type="submission" date="2016-11" db="EMBL/GenBank/DDBJ databases">
        <authorList>
            <person name="Varghese N."/>
            <person name="Submissions S."/>
        </authorList>
    </citation>
    <scope>NUCLEOTIDE SEQUENCE [LARGE SCALE GENOMIC DNA]</scope>
    <source>
        <strain evidence="11">USBA-503</strain>
    </source>
</reference>
<evidence type="ECO:0000313" key="11">
    <source>
        <dbReference type="Proteomes" id="UP000184016"/>
    </source>
</evidence>
<feature type="domain" description="LysM" evidence="8">
    <location>
        <begin position="87"/>
        <end position="131"/>
    </location>
</feature>
<keyword evidence="2" id="KW-0645">Protease</keyword>
<dbReference type="InterPro" id="IPR018392">
    <property type="entry name" value="LysM"/>
</dbReference>
<protein>
    <submittedName>
        <fullName evidence="10">Peptidoglycan endopeptidase LytE</fullName>
    </submittedName>
</protein>
<gene>
    <name evidence="10" type="ORF">SAMN05443507_12235</name>
</gene>
<dbReference type="InterPro" id="IPR038765">
    <property type="entry name" value="Papain-like_cys_pep_sf"/>
</dbReference>
<dbReference type="Gene3D" id="3.90.1720.10">
    <property type="entry name" value="endopeptidase domain like (from Nostoc punctiforme)"/>
    <property type="match status" value="1"/>
</dbReference>
<dbReference type="CDD" id="cd00118">
    <property type="entry name" value="LysM"/>
    <property type="match status" value="2"/>
</dbReference>
<feature type="domain" description="LysM" evidence="8">
    <location>
        <begin position="27"/>
        <end position="70"/>
    </location>
</feature>
<accession>A0A1M6V8C9</accession>
<dbReference type="Proteomes" id="UP000184016">
    <property type="component" value="Unassembled WGS sequence"/>
</dbReference>
<evidence type="ECO:0000256" key="5">
    <source>
        <dbReference type="ARBA" id="ARBA00022801"/>
    </source>
</evidence>